<dbReference type="EMBL" id="JAJTJA010000014">
    <property type="protein sequence ID" value="KAH8690290.1"/>
    <property type="molecule type" value="Genomic_DNA"/>
</dbReference>
<feature type="repeat" description="Hemopexin" evidence="1">
    <location>
        <begin position="55"/>
        <end position="107"/>
    </location>
</feature>
<dbReference type="SUPFAM" id="SSF50923">
    <property type="entry name" value="Hemopexin-like domain"/>
    <property type="match status" value="1"/>
</dbReference>
<name>A0AAD4KIT0_9EURO</name>
<dbReference type="Gene3D" id="2.110.10.10">
    <property type="entry name" value="Hemopexin-like domain"/>
    <property type="match status" value="1"/>
</dbReference>
<dbReference type="Pfam" id="PF00045">
    <property type="entry name" value="Hemopexin"/>
    <property type="match status" value="2"/>
</dbReference>
<feature type="repeat" description="Hemopexin" evidence="1">
    <location>
        <begin position="1"/>
        <end position="50"/>
    </location>
</feature>
<evidence type="ECO:0000313" key="3">
    <source>
        <dbReference type="Proteomes" id="UP001201262"/>
    </source>
</evidence>
<dbReference type="Proteomes" id="UP001201262">
    <property type="component" value="Unassembled WGS sequence"/>
</dbReference>
<dbReference type="SMART" id="SM00120">
    <property type="entry name" value="HX"/>
    <property type="match status" value="4"/>
</dbReference>
<feature type="repeat" description="Hemopexin" evidence="1">
    <location>
        <begin position="112"/>
        <end position="160"/>
    </location>
</feature>
<dbReference type="GeneID" id="70247779"/>
<protein>
    <submittedName>
        <fullName evidence="2">Hemopexin-like domain-containing protein</fullName>
    </submittedName>
</protein>
<dbReference type="InterPro" id="IPR036375">
    <property type="entry name" value="Hemopexin-like_dom_sf"/>
</dbReference>
<dbReference type="InterPro" id="IPR018487">
    <property type="entry name" value="Hemopexin-like_repeat"/>
</dbReference>
<dbReference type="RefSeq" id="XP_046066573.1">
    <property type="nucleotide sequence ID" value="XM_046217492.1"/>
</dbReference>
<dbReference type="AlphaFoldDB" id="A0AAD4KIT0"/>
<comment type="caution">
    <text evidence="2">The sequence shown here is derived from an EMBL/GenBank/DDBJ whole genome shotgun (WGS) entry which is preliminary data.</text>
</comment>
<organism evidence="2 3">
    <name type="scientific">Talaromyces proteolyticus</name>
    <dbReference type="NCBI Taxonomy" id="1131652"/>
    <lineage>
        <taxon>Eukaryota</taxon>
        <taxon>Fungi</taxon>
        <taxon>Dikarya</taxon>
        <taxon>Ascomycota</taxon>
        <taxon>Pezizomycotina</taxon>
        <taxon>Eurotiomycetes</taxon>
        <taxon>Eurotiomycetidae</taxon>
        <taxon>Eurotiales</taxon>
        <taxon>Trichocomaceae</taxon>
        <taxon>Talaromyces</taxon>
        <taxon>Talaromyces sect. Bacilispori</taxon>
    </lineage>
</organism>
<proteinExistence type="predicted"/>
<dbReference type="PROSITE" id="PS51642">
    <property type="entry name" value="HEMOPEXIN_2"/>
    <property type="match status" value="4"/>
</dbReference>
<evidence type="ECO:0000256" key="1">
    <source>
        <dbReference type="PROSITE-ProRule" id="PRU01011"/>
    </source>
</evidence>
<reference evidence="2" key="1">
    <citation type="submission" date="2021-12" db="EMBL/GenBank/DDBJ databases">
        <title>Convergent genome expansion in fungi linked to evolution of root-endophyte symbiosis.</title>
        <authorList>
            <consortium name="DOE Joint Genome Institute"/>
            <person name="Ke Y.-H."/>
            <person name="Bonito G."/>
            <person name="Liao H.-L."/>
            <person name="Looney B."/>
            <person name="Rojas-Flechas A."/>
            <person name="Nash J."/>
            <person name="Hameed K."/>
            <person name="Schadt C."/>
            <person name="Martin F."/>
            <person name="Crous P.W."/>
            <person name="Miettinen O."/>
            <person name="Magnuson J.K."/>
            <person name="Labbe J."/>
            <person name="Jacobson D."/>
            <person name="Doktycz M.J."/>
            <person name="Veneault-Fourrey C."/>
            <person name="Kuo A."/>
            <person name="Mondo S."/>
            <person name="Calhoun S."/>
            <person name="Riley R."/>
            <person name="Ohm R."/>
            <person name="LaButti K."/>
            <person name="Andreopoulos B."/>
            <person name="Pangilinan J."/>
            <person name="Nolan M."/>
            <person name="Tritt A."/>
            <person name="Clum A."/>
            <person name="Lipzen A."/>
            <person name="Daum C."/>
            <person name="Barry K."/>
            <person name="Grigoriev I.V."/>
            <person name="Vilgalys R."/>
        </authorList>
    </citation>
    <scope>NUCLEOTIDE SEQUENCE</scope>
    <source>
        <strain evidence="2">PMI_201</strain>
    </source>
</reference>
<feature type="repeat" description="Hemopexin" evidence="1">
    <location>
        <begin position="165"/>
        <end position="216"/>
    </location>
</feature>
<accession>A0AAD4KIT0</accession>
<gene>
    <name evidence="2" type="ORF">BGW36DRAFT_390524</name>
</gene>
<sequence>MVDAAYWNEDIQQAYFFGGTRYARIKFTPGTPEEKITWGPETITRYWPSLVKAGFGTVDAVLPVPGVKGEAYFFRGSRYVRIKVVPETSDDTIVYGPHKITDKWASLAKAGFDTVDAAMEVPGKDGEAYFFRGANYVRVHVWDDKVVYGPAKLATEWPGLTEAGFDTVDAALPIAKGNGETYFFNGINYVKIRVVASAPDKITYGPKPIADHWKTLNWV</sequence>
<keyword evidence="3" id="KW-1185">Reference proteome</keyword>
<evidence type="ECO:0000313" key="2">
    <source>
        <dbReference type="EMBL" id="KAH8690290.1"/>
    </source>
</evidence>